<accession>A0A9P5NHN5</accession>
<comment type="caution">
    <text evidence="2">The sequence shown here is derived from an EMBL/GenBank/DDBJ whole genome shotgun (WGS) entry which is preliminary data.</text>
</comment>
<dbReference type="AlphaFoldDB" id="A0A9P5NHN5"/>
<keyword evidence="3" id="KW-1185">Reference proteome</keyword>
<feature type="non-terminal residue" evidence="2">
    <location>
        <position position="193"/>
    </location>
</feature>
<gene>
    <name evidence="2" type="ORF">CPB84DRAFT_1628468</name>
</gene>
<dbReference type="Proteomes" id="UP000724874">
    <property type="component" value="Unassembled WGS sequence"/>
</dbReference>
<feature type="compositionally biased region" description="Polar residues" evidence="1">
    <location>
        <begin position="94"/>
        <end position="105"/>
    </location>
</feature>
<dbReference type="OrthoDB" id="2803783at2759"/>
<evidence type="ECO:0000256" key="1">
    <source>
        <dbReference type="SAM" id="MobiDB-lite"/>
    </source>
</evidence>
<feature type="region of interest" description="Disordered" evidence="1">
    <location>
        <begin position="86"/>
        <end position="105"/>
    </location>
</feature>
<protein>
    <submittedName>
        <fullName evidence="2">Uncharacterized protein</fullName>
    </submittedName>
</protein>
<name>A0A9P5NHN5_GYMJU</name>
<proteinExistence type="predicted"/>
<sequence>MTRKEWTTPPQKAWLYSQSEKFQKAEANNTRKEFFKDTYKAWWVQWPNQEPTQAEISKAGSCEKAVKIIYDKRSSQISSWFHNHKRPTLGAPQAQPSLGGTNGASPSANGTLKFKKKRMLQAWQAYHDLFYEIKWKAVINEQWAEHVKQWKSAHPGQALEETRFAFMNAFIKARYKDEPEDVKKQVEEHRRKM</sequence>
<reference evidence="2" key="1">
    <citation type="submission" date="2020-11" db="EMBL/GenBank/DDBJ databases">
        <authorList>
            <consortium name="DOE Joint Genome Institute"/>
            <person name="Ahrendt S."/>
            <person name="Riley R."/>
            <person name="Andreopoulos W."/>
            <person name="LaButti K."/>
            <person name="Pangilinan J."/>
            <person name="Ruiz-duenas F.J."/>
            <person name="Barrasa J.M."/>
            <person name="Sanchez-Garcia M."/>
            <person name="Camarero S."/>
            <person name="Miyauchi S."/>
            <person name="Serrano A."/>
            <person name="Linde D."/>
            <person name="Babiker R."/>
            <person name="Drula E."/>
            <person name="Ayuso-Fernandez I."/>
            <person name="Pacheco R."/>
            <person name="Padilla G."/>
            <person name="Ferreira P."/>
            <person name="Barriuso J."/>
            <person name="Kellner H."/>
            <person name="Castanera R."/>
            <person name="Alfaro M."/>
            <person name="Ramirez L."/>
            <person name="Pisabarro A.G."/>
            <person name="Kuo A."/>
            <person name="Tritt A."/>
            <person name="Lipzen A."/>
            <person name="He G."/>
            <person name="Yan M."/>
            <person name="Ng V."/>
            <person name="Cullen D."/>
            <person name="Martin F."/>
            <person name="Rosso M.-N."/>
            <person name="Henrissat B."/>
            <person name="Hibbett D."/>
            <person name="Martinez A.T."/>
            <person name="Grigoriev I.V."/>
        </authorList>
    </citation>
    <scope>NUCLEOTIDE SEQUENCE</scope>
    <source>
        <strain evidence="2">AH 44721</strain>
    </source>
</reference>
<dbReference type="EMBL" id="JADNYJ010000082">
    <property type="protein sequence ID" value="KAF8888928.1"/>
    <property type="molecule type" value="Genomic_DNA"/>
</dbReference>
<evidence type="ECO:0000313" key="3">
    <source>
        <dbReference type="Proteomes" id="UP000724874"/>
    </source>
</evidence>
<organism evidence="2 3">
    <name type="scientific">Gymnopilus junonius</name>
    <name type="common">Spectacular rustgill mushroom</name>
    <name type="synonym">Gymnopilus spectabilis subsp. junonius</name>
    <dbReference type="NCBI Taxonomy" id="109634"/>
    <lineage>
        <taxon>Eukaryota</taxon>
        <taxon>Fungi</taxon>
        <taxon>Dikarya</taxon>
        <taxon>Basidiomycota</taxon>
        <taxon>Agaricomycotina</taxon>
        <taxon>Agaricomycetes</taxon>
        <taxon>Agaricomycetidae</taxon>
        <taxon>Agaricales</taxon>
        <taxon>Agaricineae</taxon>
        <taxon>Hymenogastraceae</taxon>
        <taxon>Gymnopilus</taxon>
    </lineage>
</organism>
<evidence type="ECO:0000313" key="2">
    <source>
        <dbReference type="EMBL" id="KAF8888928.1"/>
    </source>
</evidence>